<dbReference type="CDD" id="cd00773">
    <property type="entry name" value="HisRS-like_core"/>
    <property type="match status" value="1"/>
</dbReference>
<proteinExistence type="inferred from homology"/>
<feature type="binding site" evidence="12">
    <location>
        <position position="86"/>
    </location>
    <ligand>
        <name>L-histidine</name>
        <dbReference type="ChEBI" id="CHEBI:57595"/>
    </ligand>
</feature>
<comment type="similarity">
    <text evidence="1">Belongs to the class-II aminoacyl-tRNA synthetase family.</text>
</comment>
<feature type="binding site" evidence="12">
    <location>
        <begin position="261"/>
        <end position="262"/>
    </location>
    <ligand>
        <name>L-histidine</name>
        <dbReference type="ChEBI" id="CHEBI:57595"/>
    </ligand>
</feature>
<dbReference type="PIRSF" id="PIRSF001549">
    <property type="entry name" value="His-tRNA_synth"/>
    <property type="match status" value="1"/>
</dbReference>
<dbReference type="InterPro" id="IPR004154">
    <property type="entry name" value="Anticodon-bd"/>
</dbReference>
<evidence type="ECO:0000313" key="14">
    <source>
        <dbReference type="EMBL" id="QDT17504.1"/>
    </source>
</evidence>
<dbReference type="InterPro" id="IPR004516">
    <property type="entry name" value="HisRS/HisZ"/>
</dbReference>
<dbReference type="GO" id="GO:0006427">
    <property type="term" value="P:histidyl-tRNA aminoacylation"/>
    <property type="evidence" value="ECO:0007669"/>
    <property type="project" value="UniProtKB-UniRule"/>
</dbReference>
<evidence type="ECO:0000259" key="13">
    <source>
        <dbReference type="PROSITE" id="PS50862"/>
    </source>
</evidence>
<keyword evidence="7" id="KW-0067">ATP-binding</keyword>
<evidence type="ECO:0000256" key="2">
    <source>
        <dbReference type="ARBA" id="ARBA00011738"/>
    </source>
</evidence>
<feature type="binding site" evidence="12">
    <location>
        <position position="257"/>
    </location>
    <ligand>
        <name>L-histidine</name>
        <dbReference type="ChEBI" id="CHEBI:57595"/>
    </ligand>
</feature>
<feature type="domain" description="Aminoacyl-transfer RNA synthetases class-II family profile" evidence="13">
    <location>
        <begin position="1"/>
        <end position="333"/>
    </location>
</feature>
<evidence type="ECO:0000256" key="10">
    <source>
        <dbReference type="ARBA" id="ARBA00047639"/>
    </source>
</evidence>
<dbReference type="InterPro" id="IPR045864">
    <property type="entry name" value="aa-tRNA-synth_II/BPL/LPL"/>
</dbReference>
<comment type="subunit">
    <text evidence="2">Homodimer.</text>
</comment>
<dbReference type="InterPro" id="IPR041715">
    <property type="entry name" value="HisRS-like_core"/>
</dbReference>
<evidence type="ECO:0000256" key="8">
    <source>
        <dbReference type="ARBA" id="ARBA00022917"/>
    </source>
</evidence>
<reference evidence="14 15" key="1">
    <citation type="submission" date="2019-02" db="EMBL/GenBank/DDBJ databases">
        <title>Deep-cultivation of Planctomycetes and their phenomic and genomic characterization uncovers novel biology.</title>
        <authorList>
            <person name="Wiegand S."/>
            <person name="Jogler M."/>
            <person name="Boedeker C."/>
            <person name="Pinto D."/>
            <person name="Vollmers J."/>
            <person name="Rivas-Marin E."/>
            <person name="Kohn T."/>
            <person name="Peeters S.H."/>
            <person name="Heuer A."/>
            <person name="Rast P."/>
            <person name="Oberbeckmann S."/>
            <person name="Bunk B."/>
            <person name="Jeske O."/>
            <person name="Meyerdierks A."/>
            <person name="Storesund J.E."/>
            <person name="Kallscheuer N."/>
            <person name="Luecker S."/>
            <person name="Lage O.M."/>
            <person name="Pohl T."/>
            <person name="Merkel B.J."/>
            <person name="Hornburger P."/>
            <person name="Mueller R.-W."/>
            <person name="Bruemmer F."/>
            <person name="Labrenz M."/>
            <person name="Spormann A.M."/>
            <person name="Op den Camp H."/>
            <person name="Overmann J."/>
            <person name="Amann R."/>
            <person name="Jetten M.S.M."/>
            <person name="Mascher T."/>
            <person name="Medema M.H."/>
            <person name="Devos D.P."/>
            <person name="Kaster A.-K."/>
            <person name="Ovreas L."/>
            <person name="Rohde M."/>
            <person name="Galperin M.Y."/>
            <person name="Jogler C."/>
        </authorList>
    </citation>
    <scope>NUCLEOTIDE SEQUENCE [LARGE SCALE GENOMIC DNA]</scope>
    <source>
        <strain evidence="14 15">CA12</strain>
    </source>
</reference>
<dbReference type="PANTHER" id="PTHR11476:SF7">
    <property type="entry name" value="HISTIDINE--TRNA LIGASE"/>
    <property type="match status" value="1"/>
</dbReference>
<dbReference type="GO" id="GO:0005524">
    <property type="term" value="F:ATP binding"/>
    <property type="evidence" value="ECO:0007669"/>
    <property type="project" value="UniProtKB-KW"/>
</dbReference>
<dbReference type="Gene3D" id="3.30.930.10">
    <property type="entry name" value="Bira Bifunctional Protein, Domain 2"/>
    <property type="match status" value="1"/>
</dbReference>
<dbReference type="KEGG" id="acaf:CA12_36300"/>
<dbReference type="Pfam" id="PF03129">
    <property type="entry name" value="HGTP_anticodon"/>
    <property type="match status" value="1"/>
</dbReference>
<feature type="binding site" evidence="12">
    <location>
        <begin position="56"/>
        <end position="58"/>
    </location>
    <ligand>
        <name>L-histidine</name>
        <dbReference type="ChEBI" id="CHEBI:57595"/>
    </ligand>
</feature>
<evidence type="ECO:0000256" key="9">
    <source>
        <dbReference type="ARBA" id="ARBA00023146"/>
    </source>
</evidence>
<dbReference type="PANTHER" id="PTHR11476">
    <property type="entry name" value="HISTIDYL-TRNA SYNTHETASE"/>
    <property type="match status" value="1"/>
</dbReference>
<dbReference type="Pfam" id="PF13393">
    <property type="entry name" value="tRNA-synt_His"/>
    <property type="match status" value="1"/>
</dbReference>
<evidence type="ECO:0000256" key="1">
    <source>
        <dbReference type="ARBA" id="ARBA00008226"/>
    </source>
</evidence>
<dbReference type="GO" id="GO:0004821">
    <property type="term" value="F:histidine-tRNA ligase activity"/>
    <property type="evidence" value="ECO:0007669"/>
    <property type="project" value="UniProtKB-UniRule"/>
</dbReference>
<dbReference type="EC" id="6.1.1.21" evidence="3 11"/>
<dbReference type="InterPro" id="IPR015807">
    <property type="entry name" value="His-tRNA-ligase"/>
</dbReference>
<keyword evidence="9" id="KW-0030">Aminoacyl-tRNA synthetase</keyword>
<name>A0A517PDQ7_9PLAN</name>
<sequence>MTDVAKAVFHRFGIEPIDTPALEYAEILLGKGGDETDKQTFRFTDQGGRDVAMRFDLTVPFARFAAQHVGTLGTPFRRYHIAPVWRGERPQKGRYREFVQCDFDTIGTTGVAADAETVCVIHELLSTISSQVQPSCGEFTIRLNHRGVLNGLLDTLGLRERATDVLRALDKLPKVGADAVRTELVALPDASEAAADRLLEFAGLSGDAAETFAAARPLLDGSETGLAALDRLATVVRLAIAGGCEPTRLVADLSIARGLDYYTGVIFETFLTADPKLGSVCSGGRYDDLAGLYTKQSLPGVGASLGVDRLLAHLEEQAETGARPNDPSAVFIPLLSEDRLPDVFALAKDLRASGFRVTVAPEPRGLGKHLKWVTGRGFGTAAIVGDEEAAAGTVAFKDLAGREQWTVTRAEAVDRLVEWRKTRT</sequence>
<gene>
    <name evidence="14" type="primary">hisS</name>
    <name evidence="14" type="ORF">CA12_36300</name>
</gene>
<dbReference type="Proteomes" id="UP000318741">
    <property type="component" value="Chromosome"/>
</dbReference>
<dbReference type="EMBL" id="CP036265">
    <property type="protein sequence ID" value="QDT17504.1"/>
    <property type="molecule type" value="Genomic_DNA"/>
</dbReference>
<dbReference type="SUPFAM" id="SSF52954">
    <property type="entry name" value="Class II aaRS ABD-related"/>
    <property type="match status" value="1"/>
</dbReference>
<evidence type="ECO:0000256" key="7">
    <source>
        <dbReference type="ARBA" id="ARBA00022840"/>
    </source>
</evidence>
<evidence type="ECO:0000313" key="15">
    <source>
        <dbReference type="Proteomes" id="UP000318741"/>
    </source>
</evidence>
<dbReference type="NCBIfam" id="TIGR00442">
    <property type="entry name" value="hisS"/>
    <property type="match status" value="1"/>
</dbReference>
<dbReference type="InterPro" id="IPR036621">
    <property type="entry name" value="Anticodon-bd_dom_sf"/>
</dbReference>
<keyword evidence="15" id="KW-1185">Reference proteome</keyword>
<dbReference type="SUPFAM" id="SSF55681">
    <property type="entry name" value="Class II aaRS and biotin synthetases"/>
    <property type="match status" value="1"/>
</dbReference>
<evidence type="ECO:0000256" key="5">
    <source>
        <dbReference type="ARBA" id="ARBA00022598"/>
    </source>
</evidence>
<keyword evidence="5 14" id="KW-0436">Ligase</keyword>
<feature type="binding site" evidence="12">
    <location>
        <position position="104"/>
    </location>
    <ligand>
        <name>L-histidine</name>
        <dbReference type="ChEBI" id="CHEBI:57595"/>
    </ligand>
</feature>
<evidence type="ECO:0000256" key="11">
    <source>
        <dbReference type="NCBIfam" id="TIGR00442"/>
    </source>
</evidence>
<keyword evidence="6" id="KW-0547">Nucleotide-binding</keyword>
<comment type="catalytic activity">
    <reaction evidence="10">
        <text>tRNA(His) + L-histidine + ATP = L-histidyl-tRNA(His) + AMP + diphosphate + H(+)</text>
        <dbReference type="Rhea" id="RHEA:17313"/>
        <dbReference type="Rhea" id="RHEA-COMP:9665"/>
        <dbReference type="Rhea" id="RHEA-COMP:9689"/>
        <dbReference type="ChEBI" id="CHEBI:15378"/>
        <dbReference type="ChEBI" id="CHEBI:30616"/>
        <dbReference type="ChEBI" id="CHEBI:33019"/>
        <dbReference type="ChEBI" id="CHEBI:57595"/>
        <dbReference type="ChEBI" id="CHEBI:78442"/>
        <dbReference type="ChEBI" id="CHEBI:78527"/>
        <dbReference type="ChEBI" id="CHEBI:456215"/>
        <dbReference type="EC" id="6.1.1.21"/>
    </reaction>
</comment>
<evidence type="ECO:0000256" key="12">
    <source>
        <dbReference type="PIRSR" id="PIRSR001549-1"/>
    </source>
</evidence>
<dbReference type="PROSITE" id="PS50862">
    <property type="entry name" value="AA_TRNA_LIGASE_II"/>
    <property type="match status" value="1"/>
</dbReference>
<evidence type="ECO:0000256" key="4">
    <source>
        <dbReference type="ARBA" id="ARBA00017399"/>
    </source>
</evidence>
<keyword evidence="8" id="KW-0648">Protein biosynthesis</keyword>
<evidence type="ECO:0000256" key="6">
    <source>
        <dbReference type="ARBA" id="ARBA00022741"/>
    </source>
</evidence>
<accession>A0A517PDQ7</accession>
<organism evidence="14 15">
    <name type="scientific">Alienimonas californiensis</name>
    <dbReference type="NCBI Taxonomy" id="2527989"/>
    <lineage>
        <taxon>Bacteria</taxon>
        <taxon>Pseudomonadati</taxon>
        <taxon>Planctomycetota</taxon>
        <taxon>Planctomycetia</taxon>
        <taxon>Planctomycetales</taxon>
        <taxon>Planctomycetaceae</taxon>
        <taxon>Alienimonas</taxon>
    </lineage>
</organism>
<protein>
    <recommendedName>
        <fullName evidence="4 11">Histidine--tRNA ligase</fullName>
        <ecNumber evidence="3 11">6.1.1.21</ecNumber>
    </recommendedName>
</protein>
<feature type="binding site" evidence="12">
    <location>
        <position position="100"/>
    </location>
    <ligand>
        <name>L-histidine</name>
        <dbReference type="ChEBI" id="CHEBI:57595"/>
    </ligand>
</feature>
<dbReference type="GO" id="GO:0005737">
    <property type="term" value="C:cytoplasm"/>
    <property type="evidence" value="ECO:0007669"/>
    <property type="project" value="UniProtKB-UniRule"/>
</dbReference>
<evidence type="ECO:0000256" key="3">
    <source>
        <dbReference type="ARBA" id="ARBA00012815"/>
    </source>
</evidence>
<dbReference type="AlphaFoldDB" id="A0A517PDQ7"/>
<dbReference type="Gene3D" id="3.40.50.800">
    <property type="entry name" value="Anticodon-binding domain"/>
    <property type="match status" value="1"/>
</dbReference>
<dbReference type="InterPro" id="IPR006195">
    <property type="entry name" value="aa-tRNA-synth_II"/>
</dbReference>